<dbReference type="AlphaFoldDB" id="A0A346PIS0"/>
<dbReference type="InterPro" id="IPR027598">
    <property type="entry name" value="Amphi-Trp_dom"/>
</dbReference>
<sequence>MGDSPTDFRLEWGTDREALAGLFRDVAVALERGGPIAFSDDETSVTLEVPMHVAAGLRVDHQADNPPQTGLTFDLQWDDDGSSVDRGTAVDETASTDTGDGPVIEPQAGTGGSTDTTPPIEAGSAAAPADAVVSARKRRMRQAEDSGNPARRSRFEVYEDRAGEWRWRLVHWNGNVVADGGEGYASKYNVKRAVKSVMQTASSARLVERSNEE</sequence>
<dbReference type="KEGG" id="nan:AArc1_3109"/>
<dbReference type="Proteomes" id="UP000258707">
    <property type="component" value="Chromosome"/>
</dbReference>
<feature type="domain" description="Amphi-Trp" evidence="3">
    <location>
        <begin position="7"/>
        <end position="85"/>
    </location>
</feature>
<dbReference type="EMBL" id="CP024047">
    <property type="protein sequence ID" value="AXR79415.1"/>
    <property type="molecule type" value="Genomic_DNA"/>
</dbReference>
<evidence type="ECO:0000259" key="2">
    <source>
        <dbReference type="Pfam" id="PF07411"/>
    </source>
</evidence>
<dbReference type="Pfam" id="PF07411">
    <property type="entry name" value="DUF1508"/>
    <property type="match status" value="1"/>
</dbReference>
<evidence type="ECO:0000313" key="4">
    <source>
        <dbReference type="EMBL" id="AXR79415.1"/>
    </source>
</evidence>
<dbReference type="SUPFAM" id="SSF160113">
    <property type="entry name" value="YegP-like"/>
    <property type="match status" value="1"/>
</dbReference>
<evidence type="ECO:0000256" key="1">
    <source>
        <dbReference type="SAM" id="MobiDB-lite"/>
    </source>
</evidence>
<dbReference type="Gene3D" id="2.30.29.80">
    <property type="match status" value="1"/>
</dbReference>
<accession>A0A346PIS0</accession>
<evidence type="ECO:0000259" key="3">
    <source>
        <dbReference type="Pfam" id="PF20068"/>
    </source>
</evidence>
<protein>
    <submittedName>
        <fullName evidence="4">Uncharacterized protein</fullName>
    </submittedName>
</protein>
<dbReference type="InterPro" id="IPR036913">
    <property type="entry name" value="YegP-like_sf"/>
</dbReference>
<gene>
    <name evidence="4" type="ORF">AArc1_3109</name>
</gene>
<dbReference type="InterPro" id="IPR010879">
    <property type="entry name" value="DUF1508"/>
</dbReference>
<dbReference type="Pfam" id="PF20068">
    <property type="entry name" value="Amphi-Trp"/>
    <property type="match status" value="1"/>
</dbReference>
<reference evidence="5" key="1">
    <citation type="submission" date="2017-10" db="EMBL/GenBank/DDBJ databases">
        <title>Phenotypic and genomic properties of facultatively anaerobic sulfur-reducing natronoarchaea from hypersaline soda lakes.</title>
        <authorList>
            <person name="Sorokin D.Y."/>
            <person name="Kublanov I.V."/>
            <person name="Roman P."/>
            <person name="Sinninghe Damste J.S."/>
            <person name="Golyshin P.N."/>
            <person name="Rojo D."/>
            <person name="Ciordia S."/>
            <person name="Mena Md.C."/>
            <person name="Ferrer M."/>
            <person name="Messina E."/>
            <person name="Smedile F."/>
            <person name="La Spada G."/>
            <person name="La Cono V."/>
            <person name="Yakimov M.M."/>
        </authorList>
    </citation>
    <scope>NUCLEOTIDE SEQUENCE [LARGE SCALE GENOMIC DNA]</scope>
    <source>
        <strain evidence="5">AArc1</strain>
    </source>
</reference>
<feature type="region of interest" description="Disordered" evidence="1">
    <location>
        <begin position="61"/>
        <end position="129"/>
    </location>
</feature>
<dbReference type="RefSeq" id="WP_228442350.1">
    <property type="nucleotide sequence ID" value="NZ_CP024047.1"/>
</dbReference>
<feature type="domain" description="DUF1508" evidence="2">
    <location>
        <begin position="160"/>
        <end position="208"/>
    </location>
</feature>
<name>A0A346PIS0_9EURY</name>
<proteinExistence type="predicted"/>
<evidence type="ECO:0000313" key="5">
    <source>
        <dbReference type="Proteomes" id="UP000258707"/>
    </source>
</evidence>
<organism evidence="4 5">
    <name type="scientific">Natrarchaeobaculum sulfurireducens</name>
    <dbReference type="NCBI Taxonomy" id="2044521"/>
    <lineage>
        <taxon>Archaea</taxon>
        <taxon>Methanobacteriati</taxon>
        <taxon>Methanobacteriota</taxon>
        <taxon>Stenosarchaea group</taxon>
        <taxon>Halobacteria</taxon>
        <taxon>Halobacteriales</taxon>
        <taxon>Natrialbaceae</taxon>
        <taxon>Natrarchaeobaculum</taxon>
    </lineage>
</organism>
<dbReference type="GeneID" id="37639876"/>